<dbReference type="InterPro" id="IPR021109">
    <property type="entry name" value="Peptidase_aspartic_dom_sf"/>
</dbReference>
<dbReference type="PROSITE" id="PS50158">
    <property type="entry name" value="ZF_CCHC"/>
    <property type="match status" value="1"/>
</dbReference>
<protein>
    <recommendedName>
        <fullName evidence="3">CCHC-type domain-containing protein</fullName>
    </recommendedName>
</protein>
<keyword evidence="1" id="KW-0862">Zinc</keyword>
<evidence type="ECO:0000313" key="5">
    <source>
        <dbReference type="Proteomes" id="UP000271889"/>
    </source>
</evidence>
<dbReference type="Gene3D" id="4.10.60.10">
    <property type="entry name" value="Zinc finger, CCHC-type"/>
    <property type="match status" value="1"/>
</dbReference>
<keyword evidence="1" id="KW-0863">Zinc-finger</keyword>
<keyword evidence="1" id="KW-0479">Metal-binding</keyword>
<dbReference type="InterPro" id="IPR001878">
    <property type="entry name" value="Znf_CCHC"/>
</dbReference>
<feature type="compositionally biased region" description="Basic and acidic residues" evidence="2">
    <location>
        <begin position="78"/>
        <end position="94"/>
    </location>
</feature>
<dbReference type="SUPFAM" id="SSF50630">
    <property type="entry name" value="Acid proteases"/>
    <property type="match status" value="1"/>
</dbReference>
<dbReference type="GO" id="GO:0019899">
    <property type="term" value="F:enzyme binding"/>
    <property type="evidence" value="ECO:0007669"/>
    <property type="project" value="UniProtKB-ARBA"/>
</dbReference>
<keyword evidence="5" id="KW-1185">Reference proteome</keyword>
<evidence type="ECO:0000256" key="1">
    <source>
        <dbReference type="PROSITE-ProRule" id="PRU00047"/>
    </source>
</evidence>
<evidence type="ECO:0000313" key="4">
    <source>
        <dbReference type="EMBL" id="VDN31726.1"/>
    </source>
</evidence>
<dbReference type="Gene3D" id="2.40.70.10">
    <property type="entry name" value="Acid Proteases"/>
    <property type="match status" value="1"/>
</dbReference>
<name>A0A3P7QL94_CYLGO</name>
<dbReference type="OrthoDB" id="5833993at2759"/>
<dbReference type="PANTHER" id="PTHR36943:SF1">
    <property type="entry name" value="CCHC-TYPE DOMAIN-CONTAINING PROTEIN"/>
    <property type="match status" value="1"/>
</dbReference>
<organism evidence="4 5">
    <name type="scientific">Cylicostephanus goldi</name>
    <name type="common">Nematode worm</name>
    <dbReference type="NCBI Taxonomy" id="71465"/>
    <lineage>
        <taxon>Eukaryota</taxon>
        <taxon>Metazoa</taxon>
        <taxon>Ecdysozoa</taxon>
        <taxon>Nematoda</taxon>
        <taxon>Chromadorea</taxon>
        <taxon>Rhabditida</taxon>
        <taxon>Rhabditina</taxon>
        <taxon>Rhabditomorpha</taxon>
        <taxon>Strongyloidea</taxon>
        <taxon>Strongylidae</taxon>
        <taxon>Cylicostephanus</taxon>
    </lineage>
</organism>
<dbReference type="SUPFAM" id="SSF57756">
    <property type="entry name" value="Retrovirus zinc finger-like domains"/>
    <property type="match status" value="1"/>
</dbReference>
<dbReference type="AlphaFoldDB" id="A0A3P7QL94"/>
<dbReference type="Pfam" id="PF00098">
    <property type="entry name" value="zf-CCHC"/>
    <property type="match status" value="1"/>
</dbReference>
<sequence length="249" mass="27933">MGLQSPCDAPIRARLLSKLDTETDTYKLQDLTVDYNAYQSVQKDAALIGFASAPVQAEVVAPIRKKKQRRPPPQRTRRSSESKDPPGRSRRDDVCYNCGNKGHWANNCPSRNRPVRRSMKKVVKLNVLNSHRRYVNVKLKGLDVKMQLDTGADVPTISHKTWIGLGSPTLKAPPAELRAANGSLVEVLGVHEMPFTCNGFDGQGLFYVTKDLCLLRMDVLQQLRPFQDAFSAVCCVVMPLHHWTNALRR</sequence>
<feature type="region of interest" description="Disordered" evidence="2">
    <location>
        <begin position="62"/>
        <end position="94"/>
    </location>
</feature>
<proteinExistence type="predicted"/>
<dbReference type="GO" id="GO:0005737">
    <property type="term" value="C:cytoplasm"/>
    <property type="evidence" value="ECO:0007669"/>
    <property type="project" value="UniProtKB-ARBA"/>
</dbReference>
<dbReference type="GO" id="GO:0003676">
    <property type="term" value="F:nucleic acid binding"/>
    <property type="evidence" value="ECO:0007669"/>
    <property type="project" value="InterPro"/>
</dbReference>
<evidence type="ECO:0000256" key="2">
    <source>
        <dbReference type="SAM" id="MobiDB-lite"/>
    </source>
</evidence>
<feature type="domain" description="CCHC-type" evidence="3">
    <location>
        <begin position="95"/>
        <end position="110"/>
    </location>
</feature>
<gene>
    <name evidence="4" type="ORF">CGOC_LOCUS11904</name>
</gene>
<dbReference type="Proteomes" id="UP000271889">
    <property type="component" value="Unassembled WGS sequence"/>
</dbReference>
<dbReference type="GO" id="GO:0008270">
    <property type="term" value="F:zinc ion binding"/>
    <property type="evidence" value="ECO:0007669"/>
    <property type="project" value="UniProtKB-KW"/>
</dbReference>
<feature type="compositionally biased region" description="Basic residues" evidence="2">
    <location>
        <begin position="63"/>
        <end position="77"/>
    </location>
</feature>
<dbReference type="PANTHER" id="PTHR36943">
    <property type="entry name" value="CCHC-TYPE DOMAIN-CONTAINING PROTEIN"/>
    <property type="match status" value="1"/>
</dbReference>
<dbReference type="SMART" id="SM00343">
    <property type="entry name" value="ZnF_C2HC"/>
    <property type="match status" value="1"/>
</dbReference>
<reference evidence="4 5" key="1">
    <citation type="submission" date="2018-11" db="EMBL/GenBank/DDBJ databases">
        <authorList>
            <consortium name="Pathogen Informatics"/>
        </authorList>
    </citation>
    <scope>NUCLEOTIDE SEQUENCE [LARGE SCALE GENOMIC DNA]</scope>
</reference>
<evidence type="ECO:0000259" key="3">
    <source>
        <dbReference type="PROSITE" id="PS50158"/>
    </source>
</evidence>
<dbReference type="InterPro" id="IPR036875">
    <property type="entry name" value="Znf_CCHC_sf"/>
</dbReference>
<dbReference type="EMBL" id="UYRV01119464">
    <property type="protein sequence ID" value="VDN31726.1"/>
    <property type="molecule type" value="Genomic_DNA"/>
</dbReference>
<accession>A0A3P7QL94</accession>